<dbReference type="EMBL" id="PGGC01000116">
    <property type="protein sequence ID" value="PJG58358.1"/>
    <property type="molecule type" value="Genomic_DNA"/>
</dbReference>
<feature type="compositionally biased region" description="Basic residues" evidence="1">
    <location>
        <begin position="8"/>
        <end position="18"/>
    </location>
</feature>
<dbReference type="RefSeq" id="WP_100294555.1">
    <property type="nucleotide sequence ID" value="NZ_PGGC01000116.1"/>
</dbReference>
<comment type="caution">
    <text evidence="3">The sequence shown here is derived from an EMBL/GenBank/DDBJ whole genome shotgun (WGS) entry which is preliminary data.</text>
</comment>
<reference evidence="3 4" key="1">
    <citation type="submission" date="2017-11" db="EMBL/GenBank/DDBJ databases">
        <title>Draft genome sequence of environmental isolate Aeromonas cavernicola sp. nov. MDC 2508.</title>
        <authorList>
            <person name="Colston S.M."/>
            <person name="Navarro A."/>
            <person name="Martinez-Murcia A.J."/>
            <person name="Graf J."/>
        </authorList>
    </citation>
    <scope>NUCLEOTIDE SEQUENCE [LARGE SCALE GENOMIC DNA]</scope>
    <source>
        <strain evidence="3 4">MDC 2508</strain>
    </source>
</reference>
<dbReference type="OrthoDB" id="6398769at2"/>
<dbReference type="Pfam" id="PF04225">
    <property type="entry name" value="LysM_OapA"/>
    <property type="match status" value="1"/>
</dbReference>
<feature type="region of interest" description="Disordered" evidence="1">
    <location>
        <begin position="1"/>
        <end position="25"/>
    </location>
</feature>
<evidence type="ECO:0000313" key="4">
    <source>
        <dbReference type="Proteomes" id="UP000235861"/>
    </source>
</evidence>
<organism evidence="3 4">
    <name type="scientific">Aeromonas cavernicola</name>
    <dbReference type="NCBI Taxonomy" id="1006623"/>
    <lineage>
        <taxon>Bacteria</taxon>
        <taxon>Pseudomonadati</taxon>
        <taxon>Pseudomonadota</taxon>
        <taxon>Gammaproteobacteria</taxon>
        <taxon>Aeromonadales</taxon>
        <taxon>Aeromonadaceae</taxon>
        <taxon>Aeromonas</taxon>
    </lineage>
</organism>
<gene>
    <name evidence="3" type="ORF">CUC53_13035</name>
</gene>
<dbReference type="Proteomes" id="UP000235861">
    <property type="component" value="Unassembled WGS sequence"/>
</dbReference>
<dbReference type="AlphaFoldDB" id="A0A2H9U310"/>
<sequence length="212" mass="24024">MPTPDRRPRGHNRRAQQRRKNESQVSLMDRIKAATLPLYQRISQMITPHRQPASTIRQWRSPLPRYHVIGLAVLCPVWLLLIAWDPTPSTPPVPPSGSLNVPLAVPAEVPTTGQPDTAKPVEETVNGTWLQHDVLAGETLYSIFRKFELPGAELSRLIAVEGPDRPLTRLQSGHSVFILVDTSRRIKRVEIRSYGQAIYRYDRQGESFTLKN</sequence>
<proteinExistence type="predicted"/>
<protein>
    <submittedName>
        <fullName evidence="3">Opacity-associated protein A</fullName>
    </submittedName>
</protein>
<keyword evidence="4" id="KW-1185">Reference proteome</keyword>
<dbReference type="GO" id="GO:0042834">
    <property type="term" value="F:peptidoglycan binding"/>
    <property type="evidence" value="ECO:0007669"/>
    <property type="project" value="InterPro"/>
</dbReference>
<evidence type="ECO:0000256" key="1">
    <source>
        <dbReference type="SAM" id="MobiDB-lite"/>
    </source>
</evidence>
<evidence type="ECO:0000259" key="2">
    <source>
        <dbReference type="Pfam" id="PF04225"/>
    </source>
</evidence>
<name>A0A2H9U310_9GAMM</name>
<dbReference type="InterPro" id="IPR007340">
    <property type="entry name" value="LysM_Opacity-associatedA"/>
</dbReference>
<feature type="domain" description="Opacity-associated protein A LysM-like" evidence="2">
    <location>
        <begin position="129"/>
        <end position="204"/>
    </location>
</feature>
<evidence type="ECO:0000313" key="3">
    <source>
        <dbReference type="EMBL" id="PJG58358.1"/>
    </source>
</evidence>
<accession>A0A2H9U310</accession>
<dbReference type="Gene3D" id="3.10.450.350">
    <property type="match status" value="1"/>
</dbReference>